<dbReference type="EMBL" id="MIGC01001716">
    <property type="protein sequence ID" value="PHJ22351.1"/>
    <property type="molecule type" value="Genomic_DNA"/>
</dbReference>
<dbReference type="PROSITE" id="PS50086">
    <property type="entry name" value="TBC_RABGAP"/>
    <property type="match status" value="1"/>
</dbReference>
<dbReference type="GO" id="GO:0005096">
    <property type="term" value="F:GTPase activator activity"/>
    <property type="evidence" value="ECO:0007669"/>
    <property type="project" value="UniProtKB-KW"/>
</dbReference>
<comment type="caution">
    <text evidence="4">The sequence shown here is derived from an EMBL/GenBank/DDBJ whole genome shotgun (WGS) entry which is preliminary data.</text>
</comment>
<feature type="domain" description="Rab-GAP TBC" evidence="3">
    <location>
        <begin position="162"/>
        <end position="287"/>
    </location>
</feature>
<sequence length="287" mass="32140">MSHSDDDRWSFSSNSTVVFSVHVPHTLRPEVRPRRAVVQKRLSRCAGFTAVVDSARPADLFRHHPDKTWDISCSPLVFFLESTHSKLPGTNPRPGGGSAAFHFQSAVAGKGYAATVSCSDRKILAPYMNQLRQVEQWRFLCVDREEMKEKKKHILKQKVRAGIPDCLRGVVWQLLADVQSMKKTAGYEPDLYARLVASSGWTAGSPTNLGPIIARDINRTFPKHVLFRDIHQKGQQALFNVLKAYAIFNPDVGQSCRLLPRNGIFEWNSPHVYERGGCVLYAGLLAA</sequence>
<dbReference type="GeneID" id="94427204"/>
<dbReference type="Proteomes" id="UP000221165">
    <property type="component" value="Unassembled WGS sequence"/>
</dbReference>
<evidence type="ECO:0000313" key="5">
    <source>
        <dbReference type="Proteomes" id="UP000221165"/>
    </source>
</evidence>
<dbReference type="Pfam" id="PF00566">
    <property type="entry name" value="RabGAP-TBC"/>
    <property type="match status" value="1"/>
</dbReference>
<dbReference type="Gene3D" id="1.10.8.270">
    <property type="entry name" value="putative rabgap domain of human tbc1 domain family member 14 like domains"/>
    <property type="match status" value="1"/>
</dbReference>
<dbReference type="InterPro" id="IPR035969">
    <property type="entry name" value="Rab-GAP_TBC_sf"/>
</dbReference>
<evidence type="ECO:0000313" key="4">
    <source>
        <dbReference type="EMBL" id="PHJ22351.1"/>
    </source>
</evidence>
<dbReference type="PANTHER" id="PTHR47219">
    <property type="entry name" value="RAB GTPASE-ACTIVATING PROTEIN 1-LIKE"/>
    <property type="match status" value="1"/>
</dbReference>
<keyword evidence="5" id="KW-1185">Reference proteome</keyword>
<dbReference type="InterPro" id="IPR000195">
    <property type="entry name" value="Rab-GAP-TBC_dom"/>
</dbReference>
<dbReference type="FunFam" id="1.10.10.750:FF:000003">
    <property type="entry name" value="GTPase activating protein (Evi5)"/>
    <property type="match status" value="1"/>
</dbReference>
<evidence type="ECO:0000259" key="3">
    <source>
        <dbReference type="PROSITE" id="PS50086"/>
    </source>
</evidence>
<keyword evidence="2" id="KW-0175">Coiled coil</keyword>
<dbReference type="Gene3D" id="1.10.10.750">
    <property type="entry name" value="Ypt/Rab-GAP domain of gyp1p, domain 1"/>
    <property type="match status" value="1"/>
</dbReference>
<dbReference type="InterPro" id="IPR050302">
    <property type="entry name" value="Rab_GAP_TBC_domain"/>
</dbReference>
<evidence type="ECO:0000256" key="2">
    <source>
        <dbReference type="ARBA" id="ARBA00023054"/>
    </source>
</evidence>
<dbReference type="RefSeq" id="XP_067924028.1">
    <property type="nucleotide sequence ID" value="XM_068063993.1"/>
</dbReference>
<dbReference type="OrthoDB" id="294251at2759"/>
<name>A0A2C6KEB1_9APIC</name>
<accession>A0A2C6KEB1</accession>
<reference evidence="4 5" key="1">
    <citation type="journal article" date="2017" name="Int. J. Parasitol.">
        <title>The genome of the protozoan parasite Cystoisospora suis and a reverse vaccinology approach to identify vaccine candidates.</title>
        <authorList>
            <person name="Palmieri N."/>
            <person name="Shrestha A."/>
            <person name="Ruttkowski B."/>
            <person name="Beck T."/>
            <person name="Vogl C."/>
            <person name="Tomley F."/>
            <person name="Blake D.P."/>
            <person name="Joachim A."/>
        </authorList>
    </citation>
    <scope>NUCLEOTIDE SEQUENCE [LARGE SCALE GENOMIC DNA]</scope>
    <source>
        <strain evidence="4 5">Wien I</strain>
    </source>
</reference>
<dbReference type="PANTHER" id="PTHR47219:SF9">
    <property type="entry name" value="GTPASE ACTIVATING PROTEIN AND CENTROSOME-ASSOCIATED, ISOFORM B"/>
    <property type="match status" value="1"/>
</dbReference>
<dbReference type="GO" id="GO:0031267">
    <property type="term" value="F:small GTPase binding"/>
    <property type="evidence" value="ECO:0007669"/>
    <property type="project" value="TreeGrafter"/>
</dbReference>
<dbReference type="AlphaFoldDB" id="A0A2C6KEB1"/>
<dbReference type="VEuPathDB" id="ToxoDB:CSUI_003798"/>
<organism evidence="4 5">
    <name type="scientific">Cystoisospora suis</name>
    <dbReference type="NCBI Taxonomy" id="483139"/>
    <lineage>
        <taxon>Eukaryota</taxon>
        <taxon>Sar</taxon>
        <taxon>Alveolata</taxon>
        <taxon>Apicomplexa</taxon>
        <taxon>Conoidasida</taxon>
        <taxon>Coccidia</taxon>
        <taxon>Eucoccidiorida</taxon>
        <taxon>Eimeriorina</taxon>
        <taxon>Sarcocystidae</taxon>
        <taxon>Cystoisospora</taxon>
    </lineage>
</organism>
<evidence type="ECO:0000256" key="1">
    <source>
        <dbReference type="ARBA" id="ARBA00022468"/>
    </source>
</evidence>
<keyword evidence="1" id="KW-0343">GTPase activation</keyword>
<protein>
    <submittedName>
        <fullName evidence="4">Tbc domain-containing protein</fullName>
    </submittedName>
</protein>
<dbReference type="SUPFAM" id="SSF47923">
    <property type="entry name" value="Ypt/Rab-GAP domain of gyp1p"/>
    <property type="match status" value="1"/>
</dbReference>
<proteinExistence type="predicted"/>
<gene>
    <name evidence="4" type="ORF">CSUI_003798</name>
</gene>